<dbReference type="Gene3D" id="3.30.70.100">
    <property type="match status" value="1"/>
</dbReference>
<dbReference type="PANTHER" id="PTHR31954">
    <property type="entry name" value="CILIA- AND FLAGELLA-ASSOCIATED PROTEIN 157"/>
    <property type="match status" value="1"/>
</dbReference>
<organism evidence="10 11">
    <name type="scientific">Chlorella ohadii</name>
    <dbReference type="NCBI Taxonomy" id="2649997"/>
    <lineage>
        <taxon>Eukaryota</taxon>
        <taxon>Viridiplantae</taxon>
        <taxon>Chlorophyta</taxon>
        <taxon>core chlorophytes</taxon>
        <taxon>Trebouxiophyceae</taxon>
        <taxon>Chlorellales</taxon>
        <taxon>Chlorellaceae</taxon>
        <taxon>Chlorella clade</taxon>
        <taxon>Chlorella</taxon>
    </lineage>
</organism>
<feature type="region of interest" description="Disordered" evidence="8">
    <location>
        <begin position="587"/>
        <end position="649"/>
    </location>
</feature>
<feature type="region of interest" description="Disordered" evidence="8">
    <location>
        <begin position="664"/>
        <end position="698"/>
    </location>
</feature>
<dbReference type="InterPro" id="IPR011008">
    <property type="entry name" value="Dimeric_a/b-barrel"/>
</dbReference>
<comment type="similarity">
    <text evidence="2">Belongs to the CFAP157 family.</text>
</comment>
<comment type="caution">
    <text evidence="10">The sequence shown here is derived from an EMBL/GenBank/DDBJ whole genome shotgun (WGS) entry which is preliminary data.</text>
</comment>
<feature type="region of interest" description="Disordered" evidence="8">
    <location>
        <begin position="300"/>
        <end position="323"/>
    </location>
</feature>
<evidence type="ECO:0000256" key="6">
    <source>
        <dbReference type="ARBA" id="ARBA00023273"/>
    </source>
</evidence>
<reference evidence="10" key="1">
    <citation type="submission" date="2020-11" db="EMBL/GenBank/DDBJ databases">
        <title>Chlorella ohadii genome sequencing and assembly.</title>
        <authorList>
            <person name="Murik O."/>
            <person name="Treves H."/>
            <person name="Kedem I."/>
            <person name="Shotland Y."/>
            <person name="Kaplan A."/>
        </authorList>
    </citation>
    <scope>NUCLEOTIDE SEQUENCE</scope>
    <source>
        <strain evidence="10">1</strain>
    </source>
</reference>
<keyword evidence="5" id="KW-0969">Cilium</keyword>
<dbReference type="PANTHER" id="PTHR31954:SF1">
    <property type="entry name" value="CILIA- AND FLAGELLA-ASSOCIATED PROTEIN 157"/>
    <property type="match status" value="1"/>
</dbReference>
<feature type="compositionally biased region" description="Low complexity" evidence="8">
    <location>
        <begin position="668"/>
        <end position="684"/>
    </location>
</feature>
<evidence type="ECO:0000256" key="4">
    <source>
        <dbReference type="ARBA" id="ARBA00023054"/>
    </source>
</evidence>
<dbReference type="AlphaFoldDB" id="A0AAD5H4R5"/>
<feature type="compositionally biased region" description="Basic and acidic residues" evidence="8">
    <location>
        <begin position="310"/>
        <end position="323"/>
    </location>
</feature>
<feature type="compositionally biased region" description="Polar residues" evidence="8">
    <location>
        <begin position="635"/>
        <end position="645"/>
    </location>
</feature>
<dbReference type="GO" id="GO:0036064">
    <property type="term" value="C:ciliary basal body"/>
    <property type="evidence" value="ECO:0007669"/>
    <property type="project" value="TreeGrafter"/>
</dbReference>
<evidence type="ECO:0000313" key="10">
    <source>
        <dbReference type="EMBL" id="KAI7843861.1"/>
    </source>
</evidence>
<dbReference type="GO" id="GO:0008017">
    <property type="term" value="F:microtubule binding"/>
    <property type="evidence" value="ECO:0007669"/>
    <property type="project" value="TreeGrafter"/>
</dbReference>
<feature type="domain" description="NIPSNAP" evidence="9">
    <location>
        <begin position="101"/>
        <end position="194"/>
    </location>
</feature>
<evidence type="ECO:0000256" key="3">
    <source>
        <dbReference type="ARBA" id="ARBA00014087"/>
    </source>
</evidence>
<evidence type="ECO:0000313" key="11">
    <source>
        <dbReference type="Proteomes" id="UP001205105"/>
    </source>
</evidence>
<protein>
    <recommendedName>
        <fullName evidence="3">Cilia- and flagella-associated protein 157</fullName>
    </recommendedName>
</protein>
<dbReference type="Proteomes" id="UP001205105">
    <property type="component" value="Unassembled WGS sequence"/>
</dbReference>
<dbReference type="EMBL" id="JADXDR010000035">
    <property type="protein sequence ID" value="KAI7843861.1"/>
    <property type="molecule type" value="Genomic_DNA"/>
</dbReference>
<name>A0AAD5H4R5_9CHLO</name>
<evidence type="ECO:0000259" key="9">
    <source>
        <dbReference type="Pfam" id="PF07978"/>
    </source>
</evidence>
<feature type="compositionally biased region" description="Low complexity" evidence="8">
    <location>
        <begin position="587"/>
        <end position="612"/>
    </location>
</feature>
<dbReference type="Pfam" id="PF07978">
    <property type="entry name" value="NIPSNAP"/>
    <property type="match status" value="1"/>
</dbReference>
<gene>
    <name evidence="10" type="ORF">COHA_002412</name>
</gene>
<proteinExistence type="inferred from homology"/>
<sequence>MSTSAAAHTGLVELRSYQLKPEGIKEFMRLTNEKLELRKSLLPFLGMFTKEWQDDYLAFSRKCLITQESSIYTPAAGVLAAAGAVPLQHYSSPAKQGQPIYELRQYQLKPGYDGVPRLLAAFEKGIPHKVAADPVGQLVFFGSTEVGMLNNVIELWRYPSAQACHDARKASRAVPEWRETIAAAAAQALLQGEQAAAASQLSAERTQFGDLSSFLRHSLAEQTARADGLQRSLADALARLETAQASAAAAAAAAEERRAAEAAAAQAELDSQRQRLQQADTFLAERDQLVRRAQEAEAQLEEEKRRHHKLQMDRERKHASDRELWRRETAEAVQQAREEMAALTDQRLDATTKQTLIENEEMAGELQYQGRHVPSLLARNSALQKEVAELRVQLIISRRNEEELARKAVSCERAAESMVARMEALEAQRAAGEELADQLGAQLEAAREEARAAELRAAAEASRAEELQAALEAKTREMQRLQAERGDSAAFLLACLGDVRQQLLAQQGRAELGAIAEHVQQWEEEAEEAAAGCPGSPATCGGSRAAPAQHMAQLAQLPQQQREAVLLRLLEQLGVDWRAREGLLLPATSSSSSSGAAMSGAAAPAAERGSPSKLAQAVAANGKPGAAPSRPACLRSTSSVLSTGSKGACSRSELLELVQSEVRPWGGRSLSSSRVAAPAAAASHSGRRLGSVASDGSQ</sequence>
<evidence type="ECO:0000256" key="8">
    <source>
        <dbReference type="SAM" id="MobiDB-lite"/>
    </source>
</evidence>
<evidence type="ECO:0000256" key="5">
    <source>
        <dbReference type="ARBA" id="ARBA00023069"/>
    </source>
</evidence>
<keyword evidence="6" id="KW-0966">Cell projection</keyword>
<accession>A0AAD5H4R5</accession>
<keyword evidence="4 7" id="KW-0175">Coiled coil</keyword>
<dbReference type="SUPFAM" id="SSF54909">
    <property type="entry name" value="Dimeric alpha+beta barrel"/>
    <property type="match status" value="1"/>
</dbReference>
<evidence type="ECO:0000256" key="2">
    <source>
        <dbReference type="ARBA" id="ARBA00010841"/>
    </source>
</evidence>
<dbReference type="InterPro" id="IPR012577">
    <property type="entry name" value="NIPSNAP"/>
</dbReference>
<evidence type="ECO:0000256" key="7">
    <source>
        <dbReference type="SAM" id="Coils"/>
    </source>
</evidence>
<feature type="coiled-coil region" evidence="7">
    <location>
        <begin position="408"/>
        <end position="484"/>
    </location>
</feature>
<comment type="subcellular location">
    <subcellularLocation>
        <location evidence="1">Cell projection</location>
        <location evidence="1">Cilium</location>
    </subcellularLocation>
</comment>
<evidence type="ECO:0000256" key="1">
    <source>
        <dbReference type="ARBA" id="ARBA00004138"/>
    </source>
</evidence>
<dbReference type="InterPro" id="IPR038844">
    <property type="entry name" value="CFAP157"/>
</dbReference>
<keyword evidence="11" id="KW-1185">Reference proteome</keyword>